<name>A0ABP6S0C1_9PSEU</name>
<dbReference type="Proteomes" id="UP001500483">
    <property type="component" value="Unassembled WGS sequence"/>
</dbReference>
<dbReference type="CDD" id="cd13558">
    <property type="entry name" value="PBP2_SsuA_like_2"/>
    <property type="match status" value="1"/>
</dbReference>
<comment type="caution">
    <text evidence="5">The sequence shown here is derived from an EMBL/GenBank/DDBJ whole genome shotgun (WGS) entry which is preliminary data.</text>
</comment>
<evidence type="ECO:0000256" key="3">
    <source>
        <dbReference type="ARBA" id="ARBA00022729"/>
    </source>
</evidence>
<sequence>MFFRALLCGPGSALLSESDDTVHRREFLAALALTTTTAGLLAACGRGTDAATAPVPPPVGDDELRRVRLRVGDQKGNSQSLLRSAGLDRAPYAIEWATFTSGPPLLEAASAGAVDIGGVGNTPPLFAAAAKRNVKVVSASKGNVTSDALIVPRDSPLRRVEDLRGKKIALARGSSAHGQVLLSLRKVGLTPDDVQLVILQPADALGAFNGGEVDAWAIWDPYFAQVQLETGAKVLTDGTGVANGLDFQVASDAALADAAKNTALADYVVRVAQAQLYSDSHREERARAWAEDTGLPIEVTRRATDAGPNLPIPLDESVVRSSQELADAFVQAGEIPRKFDFADFVDTRFAQRLAAVR</sequence>
<evidence type="ECO:0000313" key="5">
    <source>
        <dbReference type="EMBL" id="GAA3364721.1"/>
    </source>
</evidence>
<dbReference type="InterPro" id="IPR010067">
    <property type="entry name" value="ABC_SsuA_sub-bd"/>
</dbReference>
<dbReference type="InterPro" id="IPR006311">
    <property type="entry name" value="TAT_signal"/>
</dbReference>
<evidence type="ECO:0000259" key="4">
    <source>
        <dbReference type="Pfam" id="PF09084"/>
    </source>
</evidence>
<reference evidence="6" key="1">
    <citation type="journal article" date="2019" name="Int. J. Syst. Evol. Microbiol.">
        <title>The Global Catalogue of Microorganisms (GCM) 10K type strain sequencing project: providing services to taxonomists for standard genome sequencing and annotation.</title>
        <authorList>
            <consortium name="The Broad Institute Genomics Platform"/>
            <consortium name="The Broad Institute Genome Sequencing Center for Infectious Disease"/>
            <person name="Wu L."/>
            <person name="Ma J."/>
        </authorList>
    </citation>
    <scope>NUCLEOTIDE SEQUENCE [LARGE SCALE GENOMIC DNA]</scope>
    <source>
        <strain evidence="6">JCM 9687</strain>
    </source>
</reference>
<comment type="subcellular location">
    <subcellularLocation>
        <location evidence="1">Periplasm</location>
    </subcellularLocation>
</comment>
<dbReference type="PROSITE" id="PS51318">
    <property type="entry name" value="TAT"/>
    <property type="match status" value="1"/>
</dbReference>
<accession>A0ABP6S0C1</accession>
<protein>
    <submittedName>
        <fullName evidence="5">ABC transporter substrate-binding protein</fullName>
    </submittedName>
</protein>
<gene>
    <name evidence="5" type="ORF">GCM10020366_61740</name>
</gene>
<dbReference type="PANTHER" id="PTHR30024">
    <property type="entry name" value="ALIPHATIC SULFONATES-BINDING PROTEIN-RELATED"/>
    <property type="match status" value="1"/>
</dbReference>
<dbReference type="NCBIfam" id="TIGR01728">
    <property type="entry name" value="SsuA_fam"/>
    <property type="match status" value="1"/>
</dbReference>
<evidence type="ECO:0000313" key="6">
    <source>
        <dbReference type="Proteomes" id="UP001500483"/>
    </source>
</evidence>
<organism evidence="5 6">
    <name type="scientific">Saccharopolyspora gregorii</name>
    <dbReference type="NCBI Taxonomy" id="33914"/>
    <lineage>
        <taxon>Bacteria</taxon>
        <taxon>Bacillati</taxon>
        <taxon>Actinomycetota</taxon>
        <taxon>Actinomycetes</taxon>
        <taxon>Pseudonocardiales</taxon>
        <taxon>Pseudonocardiaceae</taxon>
        <taxon>Saccharopolyspora</taxon>
    </lineage>
</organism>
<evidence type="ECO:0000256" key="1">
    <source>
        <dbReference type="ARBA" id="ARBA00004418"/>
    </source>
</evidence>
<dbReference type="PANTHER" id="PTHR30024:SF48">
    <property type="entry name" value="ABC TRANSPORTER SUBSTRATE-BINDING PROTEIN"/>
    <property type="match status" value="1"/>
</dbReference>
<keyword evidence="3" id="KW-0732">Signal</keyword>
<dbReference type="Gene3D" id="3.40.190.10">
    <property type="entry name" value="Periplasmic binding protein-like II"/>
    <property type="match status" value="2"/>
</dbReference>
<dbReference type="Pfam" id="PF09084">
    <property type="entry name" value="NMT1"/>
    <property type="match status" value="1"/>
</dbReference>
<proteinExistence type="predicted"/>
<feature type="domain" description="SsuA/THI5-like" evidence="4">
    <location>
        <begin position="107"/>
        <end position="230"/>
    </location>
</feature>
<dbReference type="InterPro" id="IPR015168">
    <property type="entry name" value="SsuA/THI5"/>
</dbReference>
<keyword evidence="6" id="KW-1185">Reference proteome</keyword>
<evidence type="ECO:0000256" key="2">
    <source>
        <dbReference type="ARBA" id="ARBA00022448"/>
    </source>
</evidence>
<keyword evidence="2" id="KW-0813">Transport</keyword>
<dbReference type="SUPFAM" id="SSF53850">
    <property type="entry name" value="Periplasmic binding protein-like II"/>
    <property type="match status" value="1"/>
</dbReference>
<dbReference type="EMBL" id="BAAAYK010000038">
    <property type="protein sequence ID" value="GAA3364721.1"/>
    <property type="molecule type" value="Genomic_DNA"/>
</dbReference>